<dbReference type="RefSeq" id="XP_016448119.1">
    <property type="nucleotide sequence ID" value="XM_016592633.1"/>
</dbReference>
<name>A0A1S3Y829_TOBAC</name>
<dbReference type="PANTHER" id="PTHR33710">
    <property type="entry name" value="BNAC02G09200D PROTEIN"/>
    <property type="match status" value="1"/>
</dbReference>
<accession>A0A1S3Y829</accession>
<dbReference type="PaxDb" id="4097-A0A1S3Y829"/>
<sequence length="224" mass="26857">MADRGNFNAMLYTQDRMYGNPVTLNEITDFSNCIHNLLLNELPWKRDYYTWSNNQQGAERIVSRIDRIFGNDNWMMNWGHVHTEYDIPLISDHSPMFVNIKTVKLNIKTPFRFFNVWVSHDEFDTNVGTLWRRKEADDQMENIWKKLKALRPIFKSLNTAEYKGIAERIDNDRADLIQVQEEMRLRYSESLLLQEKTILQNLEKWSLIEENILKQKARVKWIKL</sequence>
<dbReference type="PANTHER" id="PTHR33710:SF80">
    <property type="entry name" value="ENDONUCLEASE_EXONUCLEASE_PHOSPHATASE"/>
    <property type="match status" value="1"/>
</dbReference>
<proteinExistence type="predicted"/>
<dbReference type="OMA" id="DQMENIW"/>
<reference evidence="2" key="2">
    <citation type="submission" date="2025-08" db="UniProtKB">
        <authorList>
            <consortium name="RefSeq"/>
        </authorList>
    </citation>
    <scope>IDENTIFICATION</scope>
    <source>
        <tissue evidence="2">Leaf</tissue>
    </source>
</reference>
<evidence type="ECO:0000313" key="1">
    <source>
        <dbReference type="Proteomes" id="UP000790787"/>
    </source>
</evidence>
<dbReference type="Proteomes" id="UP000790787">
    <property type="component" value="Chromosome 9"/>
</dbReference>
<evidence type="ECO:0000313" key="2">
    <source>
        <dbReference type="RefSeq" id="XP_016448119.1"/>
    </source>
</evidence>
<keyword evidence="1" id="KW-1185">Reference proteome</keyword>
<dbReference type="GeneID" id="107773183"/>
<dbReference type="OrthoDB" id="1742140at2759"/>
<dbReference type="AlphaFoldDB" id="A0A1S3Y829"/>
<dbReference type="Gene3D" id="3.60.10.10">
    <property type="entry name" value="Endonuclease/exonuclease/phosphatase"/>
    <property type="match status" value="1"/>
</dbReference>
<protein>
    <submittedName>
        <fullName evidence="2">Uncharacterized protein LOC107773183</fullName>
    </submittedName>
</protein>
<dbReference type="SUPFAM" id="SSF56219">
    <property type="entry name" value="DNase I-like"/>
    <property type="match status" value="1"/>
</dbReference>
<gene>
    <name evidence="2" type="primary">LOC107773183</name>
</gene>
<reference evidence="1" key="1">
    <citation type="journal article" date="2014" name="Nat. Commun.">
        <title>The tobacco genome sequence and its comparison with those of tomato and potato.</title>
        <authorList>
            <person name="Sierro N."/>
            <person name="Battey J.N."/>
            <person name="Ouadi S."/>
            <person name="Bakaher N."/>
            <person name="Bovet L."/>
            <person name="Willig A."/>
            <person name="Goepfert S."/>
            <person name="Peitsch M.C."/>
            <person name="Ivanov N.V."/>
        </authorList>
    </citation>
    <scope>NUCLEOTIDE SEQUENCE [LARGE SCALE GENOMIC DNA]</scope>
</reference>
<dbReference type="KEGG" id="nta:107773183"/>
<dbReference type="InterPro" id="IPR036691">
    <property type="entry name" value="Endo/exonu/phosph_ase_sf"/>
</dbReference>
<organism evidence="1 2">
    <name type="scientific">Nicotiana tabacum</name>
    <name type="common">Common tobacco</name>
    <dbReference type="NCBI Taxonomy" id="4097"/>
    <lineage>
        <taxon>Eukaryota</taxon>
        <taxon>Viridiplantae</taxon>
        <taxon>Streptophyta</taxon>
        <taxon>Embryophyta</taxon>
        <taxon>Tracheophyta</taxon>
        <taxon>Spermatophyta</taxon>
        <taxon>Magnoliopsida</taxon>
        <taxon>eudicotyledons</taxon>
        <taxon>Gunneridae</taxon>
        <taxon>Pentapetalae</taxon>
        <taxon>asterids</taxon>
        <taxon>lamiids</taxon>
        <taxon>Solanales</taxon>
        <taxon>Solanaceae</taxon>
        <taxon>Nicotianoideae</taxon>
        <taxon>Nicotianeae</taxon>
        <taxon>Nicotiana</taxon>
    </lineage>
</organism>